<dbReference type="GO" id="GO:0035556">
    <property type="term" value="P:intracellular signal transduction"/>
    <property type="evidence" value="ECO:0007669"/>
    <property type="project" value="InterPro"/>
</dbReference>
<feature type="domain" description="Guanylate cyclase" evidence="1">
    <location>
        <begin position="168"/>
        <end position="300"/>
    </location>
</feature>
<protein>
    <submittedName>
        <fullName evidence="2">Adenylate cyclase 2</fullName>
        <ecNumber evidence="2">4.6.1.1</ecNumber>
    </submittedName>
</protein>
<dbReference type="CDD" id="cd07302">
    <property type="entry name" value="CHD"/>
    <property type="match status" value="1"/>
</dbReference>
<dbReference type="GO" id="GO:0006171">
    <property type="term" value="P:cAMP biosynthetic process"/>
    <property type="evidence" value="ECO:0007669"/>
    <property type="project" value="TreeGrafter"/>
</dbReference>
<dbReference type="PANTHER" id="PTHR43081:SF20">
    <property type="entry name" value="TWO-COMPONENT RESPONSE REGULATOR"/>
    <property type="match status" value="1"/>
</dbReference>
<dbReference type="InterPro" id="IPR029787">
    <property type="entry name" value="Nucleotide_cyclase"/>
</dbReference>
<name>A0A5C5WJ54_9BACT</name>
<accession>A0A5C5WJ54</accession>
<evidence type="ECO:0000259" key="1">
    <source>
        <dbReference type="PROSITE" id="PS50125"/>
    </source>
</evidence>
<reference evidence="2 3" key="1">
    <citation type="submission" date="2019-02" db="EMBL/GenBank/DDBJ databases">
        <title>Deep-cultivation of Planctomycetes and their phenomic and genomic characterization uncovers novel biology.</title>
        <authorList>
            <person name="Wiegand S."/>
            <person name="Jogler M."/>
            <person name="Boedeker C."/>
            <person name="Pinto D."/>
            <person name="Vollmers J."/>
            <person name="Rivas-Marin E."/>
            <person name="Kohn T."/>
            <person name="Peeters S.H."/>
            <person name="Heuer A."/>
            <person name="Rast P."/>
            <person name="Oberbeckmann S."/>
            <person name="Bunk B."/>
            <person name="Jeske O."/>
            <person name="Meyerdierks A."/>
            <person name="Storesund J.E."/>
            <person name="Kallscheuer N."/>
            <person name="Luecker S."/>
            <person name="Lage O.M."/>
            <person name="Pohl T."/>
            <person name="Merkel B.J."/>
            <person name="Hornburger P."/>
            <person name="Mueller R.-W."/>
            <person name="Bruemmer F."/>
            <person name="Labrenz M."/>
            <person name="Spormann A.M."/>
            <person name="Op Den Camp H."/>
            <person name="Overmann J."/>
            <person name="Amann R."/>
            <person name="Jetten M.S.M."/>
            <person name="Mascher T."/>
            <person name="Medema M.H."/>
            <person name="Devos D.P."/>
            <person name="Kaster A.-K."/>
            <person name="Ovreas L."/>
            <person name="Rohde M."/>
            <person name="Galperin M.Y."/>
            <person name="Jogler C."/>
        </authorList>
    </citation>
    <scope>NUCLEOTIDE SEQUENCE [LARGE SCALE GENOMIC DNA]</scope>
    <source>
        <strain evidence="2 3">Pla22</strain>
    </source>
</reference>
<keyword evidence="3" id="KW-1185">Reference proteome</keyword>
<evidence type="ECO:0000313" key="2">
    <source>
        <dbReference type="EMBL" id="TWT50670.1"/>
    </source>
</evidence>
<dbReference type="PROSITE" id="PS50125">
    <property type="entry name" value="GUANYLATE_CYCLASE_2"/>
    <property type="match status" value="1"/>
</dbReference>
<dbReference type="EMBL" id="SJPI01000002">
    <property type="protein sequence ID" value="TWT50670.1"/>
    <property type="molecule type" value="Genomic_DNA"/>
</dbReference>
<organism evidence="2 3">
    <name type="scientific">Rubripirellula amarantea</name>
    <dbReference type="NCBI Taxonomy" id="2527999"/>
    <lineage>
        <taxon>Bacteria</taxon>
        <taxon>Pseudomonadati</taxon>
        <taxon>Planctomycetota</taxon>
        <taxon>Planctomycetia</taxon>
        <taxon>Pirellulales</taxon>
        <taxon>Pirellulaceae</taxon>
        <taxon>Rubripirellula</taxon>
    </lineage>
</organism>
<dbReference type="SUPFAM" id="SSF55073">
    <property type="entry name" value="Nucleotide cyclase"/>
    <property type="match status" value="1"/>
</dbReference>
<comment type="caution">
    <text evidence="2">The sequence shown here is derived from an EMBL/GenBank/DDBJ whole genome shotgun (WGS) entry which is preliminary data.</text>
</comment>
<gene>
    <name evidence="2" type="primary">cyaB_2</name>
    <name evidence="2" type="ORF">Pla22_34130</name>
</gene>
<proteinExistence type="predicted"/>
<dbReference type="PANTHER" id="PTHR43081">
    <property type="entry name" value="ADENYLATE CYCLASE, TERMINAL-DIFFERENTIATION SPECIFIC-RELATED"/>
    <property type="match status" value="1"/>
</dbReference>
<dbReference type="RefSeq" id="WP_146515857.1">
    <property type="nucleotide sequence ID" value="NZ_SJPI01000002.1"/>
</dbReference>
<dbReference type="SMART" id="SM00044">
    <property type="entry name" value="CYCc"/>
    <property type="match status" value="1"/>
</dbReference>
<dbReference type="Proteomes" id="UP000316598">
    <property type="component" value="Unassembled WGS sequence"/>
</dbReference>
<sequence>MHRVKITVFSGSDQIWSGIARSPLDIGRQQENDAEPLTLHDSGKSCRLSIAPLSARSIPRSAIRVSKSPQGELVVTNIHRVLQFATGDGAPLDPGSSFSSDEEIIVSLPDELSVRVRKVGADSGLYPATTSVKHDLTKIPLESYFSDSIADALRSDQTLLDGKDANVTVVACQIRGLHEVAERVGAKRTIAWIQDVHGALGEVVLNSDGVLVDHSDECLTAMWGAPVESTDHATRACQSAIEMLAATEAVRERWQDVTPKSFATEFGLHSGYTRVGNLGSRLQFKYGPMGRTLEIAARLRGLSSTLRTPILISGATASAIENEHTIRRLRQLELDEDEVTIDVYELHQRSSSWFPKLREEFEAALEMYERDDFASASQRLAKLVIDFPDDYPSLALLRNSIERLTTQD</sequence>
<dbReference type="Gene3D" id="3.30.70.1230">
    <property type="entry name" value="Nucleotide cyclase"/>
    <property type="match status" value="1"/>
</dbReference>
<dbReference type="Pfam" id="PF00211">
    <property type="entry name" value="Guanylate_cyc"/>
    <property type="match status" value="1"/>
</dbReference>
<dbReference type="EC" id="4.6.1.1" evidence="2"/>
<dbReference type="InterPro" id="IPR001054">
    <property type="entry name" value="A/G_cyclase"/>
</dbReference>
<dbReference type="OrthoDB" id="9806704at2"/>
<keyword evidence="2" id="KW-0456">Lyase</keyword>
<dbReference type="AlphaFoldDB" id="A0A5C5WJ54"/>
<dbReference type="InterPro" id="IPR050697">
    <property type="entry name" value="Adenylyl/Guanylyl_Cyclase_3/4"/>
</dbReference>
<dbReference type="GO" id="GO:0004016">
    <property type="term" value="F:adenylate cyclase activity"/>
    <property type="evidence" value="ECO:0007669"/>
    <property type="project" value="UniProtKB-EC"/>
</dbReference>
<evidence type="ECO:0000313" key="3">
    <source>
        <dbReference type="Proteomes" id="UP000316598"/>
    </source>
</evidence>